<dbReference type="Pfam" id="PF00067">
    <property type="entry name" value="p450"/>
    <property type="match status" value="1"/>
</dbReference>
<evidence type="ECO:0000256" key="6">
    <source>
        <dbReference type="ARBA" id="ARBA00022723"/>
    </source>
</evidence>
<dbReference type="Gene3D" id="1.10.630.10">
    <property type="entry name" value="Cytochrome P450"/>
    <property type="match status" value="1"/>
</dbReference>
<dbReference type="PRINTS" id="PR00385">
    <property type="entry name" value="P450"/>
</dbReference>
<dbReference type="InterPro" id="IPR001128">
    <property type="entry name" value="Cyt_P450"/>
</dbReference>
<dbReference type="PROSITE" id="PS00086">
    <property type="entry name" value="CYTOCHROME_P450"/>
    <property type="match status" value="1"/>
</dbReference>
<dbReference type="GO" id="GO:0016705">
    <property type="term" value="F:oxidoreductase activity, acting on paired donors, with incorporation or reduction of molecular oxygen"/>
    <property type="evidence" value="ECO:0007669"/>
    <property type="project" value="InterPro"/>
</dbReference>
<comment type="cofactor">
    <cofactor evidence="1 13">
        <name>heme</name>
        <dbReference type="ChEBI" id="CHEBI:30413"/>
    </cofactor>
</comment>
<evidence type="ECO:0000256" key="3">
    <source>
        <dbReference type="ARBA" id="ARBA00004406"/>
    </source>
</evidence>
<name>A0A1I8PV21_STOCA</name>
<keyword evidence="8" id="KW-0492">Microsome</keyword>
<dbReference type="OrthoDB" id="2789670at2759"/>
<dbReference type="SUPFAM" id="SSF48264">
    <property type="entry name" value="Cytochrome P450"/>
    <property type="match status" value="1"/>
</dbReference>
<dbReference type="PRINTS" id="PR00463">
    <property type="entry name" value="EP450I"/>
</dbReference>
<dbReference type="InterPro" id="IPR050476">
    <property type="entry name" value="Insect_CytP450_Detox"/>
</dbReference>
<evidence type="ECO:0000256" key="1">
    <source>
        <dbReference type="ARBA" id="ARBA00001971"/>
    </source>
</evidence>
<keyword evidence="12" id="KW-0472">Membrane</keyword>
<dbReference type="AlphaFoldDB" id="A0A1I8PV21"/>
<dbReference type="PANTHER" id="PTHR24292:SF100">
    <property type="entry name" value="CYTOCHROME P450 6A16, ISOFORM B-RELATED"/>
    <property type="match status" value="1"/>
</dbReference>
<dbReference type="VEuPathDB" id="VectorBase:SCAU011383"/>
<protein>
    <recommendedName>
        <fullName evidence="17">Cytochrome P450</fullName>
    </recommendedName>
</protein>
<dbReference type="GO" id="GO:0005789">
    <property type="term" value="C:endoplasmic reticulum membrane"/>
    <property type="evidence" value="ECO:0007669"/>
    <property type="project" value="UniProtKB-SubCell"/>
</dbReference>
<dbReference type="CDD" id="cd11056">
    <property type="entry name" value="CYP6-like"/>
    <property type="match status" value="1"/>
</dbReference>
<evidence type="ECO:0000256" key="14">
    <source>
        <dbReference type="RuleBase" id="RU000461"/>
    </source>
</evidence>
<dbReference type="EnsemblMetazoa" id="SCAU011383-RA">
    <property type="protein sequence ID" value="SCAU011383-PA"/>
    <property type="gene ID" value="SCAU011383"/>
</dbReference>
<sequence length="454" mass="53044">MPCGLAINEYYPQMYAQQKAFKVIPGLFTSMLVVQDLHAIRDILITQFENFPDRGFYVNHREALSANITHLDYKLWKPLRQRMSPSFSPAKVRYMFPTLLQVAAEFVTVFRDECHQQANIVEIYDLCARFTTDFIGNVIFGIQCNSLSEPKSEFRIEGDKAFYQLRKPHLDFFAVKFSRIMQFFNIRVFDKRSNEFFIRVFRQSLEHREKNNLRRNDFMDLLIDLKKQHENDEEMPLSLEMLAGQVFAFFIGGIETTSCTMSYALYELAKNHQIQDKAREEILQVLLKNQQQFNYECLKDLTYLKAIIQESLRLYPIVPTMPRICRRKCTIKTDAKSAVTIKPDTPVLIPIYGVQHNPDFYPQPDRFLPERFTEEENANRDPCTFLAFGGGPKICIGELLARMLITLGLAMLLSEFRFSMCERTPQELAFDPENMFILYVKGGIHLKVEILKKS</sequence>
<evidence type="ECO:0000313" key="16">
    <source>
        <dbReference type="Proteomes" id="UP000095300"/>
    </source>
</evidence>
<evidence type="ECO:0000256" key="2">
    <source>
        <dbReference type="ARBA" id="ARBA00004174"/>
    </source>
</evidence>
<comment type="subcellular location">
    <subcellularLocation>
        <location evidence="3">Endoplasmic reticulum membrane</location>
        <topology evidence="3">Peripheral membrane protein</topology>
    </subcellularLocation>
    <subcellularLocation>
        <location evidence="2">Microsome membrane</location>
        <topology evidence="2">Peripheral membrane protein</topology>
    </subcellularLocation>
</comment>
<gene>
    <name evidence="15" type="primary">106090401</name>
</gene>
<organism evidence="15 16">
    <name type="scientific">Stomoxys calcitrans</name>
    <name type="common">Stable fly</name>
    <name type="synonym">Conops calcitrans</name>
    <dbReference type="NCBI Taxonomy" id="35570"/>
    <lineage>
        <taxon>Eukaryota</taxon>
        <taxon>Metazoa</taxon>
        <taxon>Ecdysozoa</taxon>
        <taxon>Arthropoda</taxon>
        <taxon>Hexapoda</taxon>
        <taxon>Insecta</taxon>
        <taxon>Pterygota</taxon>
        <taxon>Neoptera</taxon>
        <taxon>Endopterygota</taxon>
        <taxon>Diptera</taxon>
        <taxon>Brachycera</taxon>
        <taxon>Muscomorpha</taxon>
        <taxon>Muscoidea</taxon>
        <taxon>Muscidae</taxon>
        <taxon>Stomoxys</taxon>
    </lineage>
</organism>
<evidence type="ECO:0000256" key="13">
    <source>
        <dbReference type="PIRSR" id="PIRSR602401-1"/>
    </source>
</evidence>
<keyword evidence="11 14" id="KW-0503">Monooxygenase</keyword>
<keyword evidence="6 13" id="KW-0479">Metal-binding</keyword>
<keyword evidence="7" id="KW-0256">Endoplasmic reticulum</keyword>
<dbReference type="GO" id="GO:0020037">
    <property type="term" value="F:heme binding"/>
    <property type="evidence" value="ECO:0007669"/>
    <property type="project" value="InterPro"/>
</dbReference>
<keyword evidence="5 13" id="KW-0349">Heme</keyword>
<reference evidence="15" key="1">
    <citation type="submission" date="2020-05" db="UniProtKB">
        <authorList>
            <consortium name="EnsemblMetazoa"/>
        </authorList>
    </citation>
    <scope>IDENTIFICATION</scope>
    <source>
        <strain evidence="15">USDA</strain>
    </source>
</reference>
<keyword evidence="10 13" id="KW-0408">Iron</keyword>
<dbReference type="InterPro" id="IPR017972">
    <property type="entry name" value="Cyt_P450_CS"/>
</dbReference>
<dbReference type="STRING" id="35570.A0A1I8PV21"/>
<evidence type="ECO:0000256" key="5">
    <source>
        <dbReference type="ARBA" id="ARBA00022617"/>
    </source>
</evidence>
<dbReference type="InterPro" id="IPR002401">
    <property type="entry name" value="Cyt_P450_E_grp-I"/>
</dbReference>
<evidence type="ECO:0000256" key="10">
    <source>
        <dbReference type="ARBA" id="ARBA00023004"/>
    </source>
</evidence>
<evidence type="ECO:0000256" key="7">
    <source>
        <dbReference type="ARBA" id="ARBA00022824"/>
    </source>
</evidence>
<dbReference type="PANTHER" id="PTHR24292">
    <property type="entry name" value="CYTOCHROME P450"/>
    <property type="match status" value="1"/>
</dbReference>
<keyword evidence="16" id="KW-1185">Reference proteome</keyword>
<evidence type="ECO:0008006" key="17">
    <source>
        <dbReference type="Google" id="ProtNLM"/>
    </source>
</evidence>
<evidence type="ECO:0000256" key="11">
    <source>
        <dbReference type="ARBA" id="ARBA00023033"/>
    </source>
</evidence>
<evidence type="ECO:0000256" key="4">
    <source>
        <dbReference type="ARBA" id="ARBA00010617"/>
    </source>
</evidence>
<dbReference type="GO" id="GO:0005506">
    <property type="term" value="F:iron ion binding"/>
    <property type="evidence" value="ECO:0007669"/>
    <property type="project" value="InterPro"/>
</dbReference>
<dbReference type="Proteomes" id="UP000095300">
    <property type="component" value="Unassembled WGS sequence"/>
</dbReference>
<proteinExistence type="inferred from homology"/>
<dbReference type="GO" id="GO:0004497">
    <property type="term" value="F:monooxygenase activity"/>
    <property type="evidence" value="ECO:0007669"/>
    <property type="project" value="UniProtKB-KW"/>
</dbReference>
<evidence type="ECO:0000256" key="9">
    <source>
        <dbReference type="ARBA" id="ARBA00023002"/>
    </source>
</evidence>
<keyword evidence="9 14" id="KW-0560">Oxidoreductase</keyword>
<dbReference type="InterPro" id="IPR036396">
    <property type="entry name" value="Cyt_P450_sf"/>
</dbReference>
<evidence type="ECO:0000256" key="12">
    <source>
        <dbReference type="ARBA" id="ARBA00023136"/>
    </source>
</evidence>
<feature type="binding site" description="axial binding residue" evidence="13">
    <location>
        <position position="395"/>
    </location>
    <ligand>
        <name>heme</name>
        <dbReference type="ChEBI" id="CHEBI:30413"/>
    </ligand>
    <ligandPart>
        <name>Fe</name>
        <dbReference type="ChEBI" id="CHEBI:18248"/>
    </ligandPart>
</feature>
<accession>A0A1I8PV21</accession>
<evidence type="ECO:0000313" key="15">
    <source>
        <dbReference type="EnsemblMetazoa" id="SCAU011383-PA"/>
    </source>
</evidence>
<comment type="similarity">
    <text evidence="4 14">Belongs to the cytochrome P450 family.</text>
</comment>
<evidence type="ECO:0000256" key="8">
    <source>
        <dbReference type="ARBA" id="ARBA00022848"/>
    </source>
</evidence>
<dbReference type="FunFam" id="1.10.630.10:FF:000042">
    <property type="entry name" value="Cytochrome P450"/>
    <property type="match status" value="1"/>
</dbReference>